<dbReference type="InterPro" id="IPR027417">
    <property type="entry name" value="P-loop_NTPase"/>
</dbReference>
<dbReference type="GO" id="GO:0051782">
    <property type="term" value="P:negative regulation of cell division"/>
    <property type="evidence" value="ECO:0007669"/>
    <property type="project" value="TreeGrafter"/>
</dbReference>
<keyword evidence="4" id="KW-1185">Reference proteome</keyword>
<dbReference type="Proteomes" id="UP000612899">
    <property type="component" value="Unassembled WGS sequence"/>
</dbReference>
<dbReference type="NCBIfam" id="TIGR03815">
    <property type="entry name" value="CpaE_hom_Actino"/>
    <property type="match status" value="1"/>
</dbReference>
<dbReference type="Pfam" id="PF01656">
    <property type="entry name" value="CbiA"/>
    <property type="match status" value="1"/>
</dbReference>
<dbReference type="InterPro" id="IPR050625">
    <property type="entry name" value="ParA/MinD_ATPase"/>
</dbReference>
<dbReference type="InterPro" id="IPR002586">
    <property type="entry name" value="CobQ/CobB/MinD/ParA_Nub-bd_dom"/>
</dbReference>
<evidence type="ECO:0000313" key="3">
    <source>
        <dbReference type="EMBL" id="GIH11569.1"/>
    </source>
</evidence>
<accession>A0A8J3QKQ1</accession>
<reference evidence="3" key="1">
    <citation type="submission" date="2021-01" db="EMBL/GenBank/DDBJ databases">
        <title>Whole genome shotgun sequence of Rhizocola hellebori NBRC 109834.</title>
        <authorList>
            <person name="Komaki H."/>
            <person name="Tamura T."/>
        </authorList>
    </citation>
    <scope>NUCLEOTIDE SEQUENCE</scope>
    <source>
        <strain evidence="3">NBRC 109834</strain>
    </source>
</reference>
<dbReference type="GO" id="GO:0016887">
    <property type="term" value="F:ATP hydrolysis activity"/>
    <property type="evidence" value="ECO:0007669"/>
    <property type="project" value="TreeGrafter"/>
</dbReference>
<dbReference type="GO" id="GO:0005524">
    <property type="term" value="F:ATP binding"/>
    <property type="evidence" value="ECO:0007669"/>
    <property type="project" value="TreeGrafter"/>
</dbReference>
<dbReference type="EMBL" id="BONY01000143">
    <property type="protein sequence ID" value="GIH11569.1"/>
    <property type="molecule type" value="Genomic_DNA"/>
</dbReference>
<evidence type="ECO:0000259" key="2">
    <source>
        <dbReference type="Pfam" id="PF26563"/>
    </source>
</evidence>
<dbReference type="PANTHER" id="PTHR43384">
    <property type="entry name" value="SEPTUM SITE-DETERMINING PROTEIN MIND HOMOLOG, CHLOROPLASTIC-RELATED"/>
    <property type="match status" value="1"/>
</dbReference>
<feature type="domain" description="Rv3660c-like CheY-like N-terminal" evidence="2">
    <location>
        <begin position="2"/>
        <end position="98"/>
    </location>
</feature>
<gene>
    <name evidence="3" type="ORF">Rhe02_96360</name>
</gene>
<dbReference type="AlphaFoldDB" id="A0A8J3QKQ1"/>
<feature type="domain" description="CobQ/CobB/MinD/ParA nucleotide binding" evidence="1">
    <location>
        <begin position="105"/>
        <end position="143"/>
    </location>
</feature>
<protein>
    <submittedName>
        <fullName evidence="3">Septum formation initiator</fullName>
    </submittedName>
</protein>
<evidence type="ECO:0000259" key="1">
    <source>
        <dbReference type="Pfam" id="PF01656"/>
    </source>
</evidence>
<organism evidence="3 4">
    <name type="scientific">Rhizocola hellebori</name>
    <dbReference type="NCBI Taxonomy" id="1392758"/>
    <lineage>
        <taxon>Bacteria</taxon>
        <taxon>Bacillati</taxon>
        <taxon>Actinomycetota</taxon>
        <taxon>Actinomycetes</taxon>
        <taxon>Micromonosporales</taxon>
        <taxon>Micromonosporaceae</taxon>
        <taxon>Rhizocola</taxon>
    </lineage>
</organism>
<dbReference type="SUPFAM" id="SSF52540">
    <property type="entry name" value="P-loop containing nucleoside triphosphate hydrolases"/>
    <property type="match status" value="1"/>
</dbReference>
<dbReference type="InterPro" id="IPR022521">
    <property type="entry name" value="Rv3660c"/>
</dbReference>
<comment type="caution">
    <text evidence="3">The sequence shown here is derived from an EMBL/GenBank/DDBJ whole genome shotgun (WGS) entry which is preliminary data.</text>
</comment>
<name>A0A8J3QKQ1_9ACTN</name>
<dbReference type="Pfam" id="PF26563">
    <property type="entry name" value="Rv3660c_N"/>
    <property type="match status" value="1"/>
</dbReference>
<dbReference type="Gene3D" id="3.40.50.300">
    <property type="entry name" value="P-loop containing nucleotide triphosphate hydrolases"/>
    <property type="match status" value="1"/>
</dbReference>
<dbReference type="PANTHER" id="PTHR43384:SF11">
    <property type="entry name" value="SEPTUM SITE DETERMINING PROTEIN"/>
    <property type="match status" value="1"/>
</dbReference>
<evidence type="ECO:0000313" key="4">
    <source>
        <dbReference type="Proteomes" id="UP000612899"/>
    </source>
</evidence>
<dbReference type="GO" id="GO:0009898">
    <property type="term" value="C:cytoplasmic side of plasma membrane"/>
    <property type="evidence" value="ECO:0007669"/>
    <property type="project" value="TreeGrafter"/>
</dbReference>
<dbReference type="InterPro" id="IPR059050">
    <property type="entry name" value="Rv3660c_N"/>
</dbReference>
<dbReference type="GO" id="GO:0005829">
    <property type="term" value="C:cytosol"/>
    <property type="evidence" value="ECO:0007669"/>
    <property type="project" value="TreeGrafter"/>
</dbReference>
<sequence>MLRLGAAAGVELEVAQDVLAARRGYTSACLVLLGADAVSLGMRARVPRRRSVVIVAPNADSSEAWDCAYDIGAEHVAVLPLAEKWLVERLGRAQGERTGTGRVMAVVGGRGGAGASVLAAGLCVTAARSGLRTLLVDGDPLGGGADLLFGWEEEHGLRWPQLAEAGGRLDSQALVAALPSRGDLVVLSCDRAESAKDRPADGVPAPSLPAEVMRAALDAGRAGRDLVVVDLPRRFDEAAECALRSADRALLVVPAELRAAAAAAKVAGAALAHRYELSVVVRGPAPGRLNASEIAGALGLPLAGRLRSEPRIAGAIERGEPPAANAKGPLAIFCRRLIEEVMA</sequence>
<proteinExistence type="predicted"/>